<evidence type="ECO:0000256" key="2">
    <source>
        <dbReference type="SAM" id="Coils"/>
    </source>
</evidence>
<feature type="repeat" description="TPR" evidence="1">
    <location>
        <begin position="169"/>
        <end position="202"/>
    </location>
</feature>
<keyword evidence="1" id="KW-0802">TPR repeat</keyword>
<protein>
    <submittedName>
        <fullName evidence="4">Tetratricopeptide repeat protein</fullName>
    </submittedName>
</protein>
<keyword evidence="3" id="KW-1133">Transmembrane helix</keyword>
<dbReference type="SUPFAM" id="SSF48452">
    <property type="entry name" value="TPR-like"/>
    <property type="match status" value="2"/>
</dbReference>
<dbReference type="GO" id="GO:0006355">
    <property type="term" value="P:regulation of DNA-templated transcription"/>
    <property type="evidence" value="ECO:0007669"/>
    <property type="project" value="InterPro"/>
</dbReference>
<organism evidence="4 5">
    <name type="scientific">Sphingobacterium spiritivorum ATCC 33861</name>
    <dbReference type="NCBI Taxonomy" id="525373"/>
    <lineage>
        <taxon>Bacteria</taxon>
        <taxon>Pseudomonadati</taxon>
        <taxon>Bacteroidota</taxon>
        <taxon>Sphingobacteriia</taxon>
        <taxon>Sphingobacteriales</taxon>
        <taxon>Sphingobacteriaceae</taxon>
        <taxon>Sphingobacterium</taxon>
    </lineage>
</organism>
<name>D7VTA7_SPHSI</name>
<dbReference type="EMBL" id="ACHA02000012">
    <property type="protein sequence ID" value="EFK57008.1"/>
    <property type="molecule type" value="Genomic_DNA"/>
</dbReference>
<keyword evidence="3" id="KW-0812">Transmembrane</keyword>
<keyword evidence="3" id="KW-0472">Membrane</keyword>
<evidence type="ECO:0000313" key="5">
    <source>
        <dbReference type="Proteomes" id="UP000006258"/>
    </source>
</evidence>
<dbReference type="PANTHER" id="PTHR10098">
    <property type="entry name" value="RAPSYN-RELATED"/>
    <property type="match status" value="1"/>
</dbReference>
<dbReference type="InterPro" id="IPR016032">
    <property type="entry name" value="Sig_transdc_resp-reg_C-effctor"/>
</dbReference>
<keyword evidence="5" id="KW-1185">Reference proteome</keyword>
<dbReference type="InterPro" id="IPR011990">
    <property type="entry name" value="TPR-like_helical_dom_sf"/>
</dbReference>
<dbReference type="eggNOG" id="COG0457">
    <property type="taxonomic scope" value="Bacteria"/>
</dbReference>
<feature type="repeat" description="TPR" evidence="1">
    <location>
        <begin position="89"/>
        <end position="122"/>
    </location>
</feature>
<dbReference type="HOGENOM" id="CLU_037008_0_0_10"/>
<proteinExistence type="predicted"/>
<sequence>MSIGNLLYSQSEVPRKVQAVATQHPDTALRSLQELYAKSRQEDNPRLEGEYLQAMGEICFHQGHYQQALEFYIDAERAFEKVGNSDLLAQNFGKTGMLYFYNKQHDKAQHLFKKALTLYQKTKNQEGEANILGSMGQVYEKRQLYDSAFYYQKMALEKFQQSNNPGGAAKIYENLGSIYEDLERYDEALEHFNQSLLLYRAQNNETGTIEVINNVGDILRKTGKYAASIAKTKEALRLSEKTKNTYQKASATKDLGKTYGLMGQMDSAYHYAELSRTYSLEVYSEEVLKQTSFLQVLYDMNKQADEIARLNGIRKVNRIMVIAFSIGALLSVVLILVIISRQRLKNRDQKNTVEKREAEHAFVQLQLENKVLEEDLLREQLVLKGKELSIHTLNLIKNKQFLEQLRADLSAMVKDERRDQKRQLQQLIQEIDNSLSEEQYWKEFAQAFEQVHQQFFEKLKNYSTELTASDLRLIALMKMNLSSPEIAVMLGISTDSLRVARYRLRKKLHIAQGDNLSFFIQSL</sequence>
<dbReference type="Pfam" id="PF13424">
    <property type="entry name" value="TPR_12"/>
    <property type="match status" value="2"/>
</dbReference>
<keyword evidence="2" id="KW-0175">Coiled coil</keyword>
<evidence type="ECO:0000256" key="3">
    <source>
        <dbReference type="SAM" id="Phobius"/>
    </source>
</evidence>
<dbReference type="PROSITE" id="PS50005">
    <property type="entry name" value="TPR"/>
    <property type="match status" value="2"/>
</dbReference>
<comment type="caution">
    <text evidence="4">The sequence shown here is derived from an EMBL/GenBank/DDBJ whole genome shotgun (WGS) entry which is preliminary data.</text>
</comment>
<dbReference type="SMART" id="SM00028">
    <property type="entry name" value="TPR"/>
    <property type="match status" value="6"/>
</dbReference>
<dbReference type="SUPFAM" id="SSF46894">
    <property type="entry name" value="C-terminal effector domain of the bipartite response regulators"/>
    <property type="match status" value="1"/>
</dbReference>
<evidence type="ECO:0000313" key="4">
    <source>
        <dbReference type="EMBL" id="EFK57008.1"/>
    </source>
</evidence>
<dbReference type="STRING" id="525373.HMPREF0766_14211"/>
<dbReference type="InterPro" id="IPR019734">
    <property type="entry name" value="TPR_rpt"/>
</dbReference>
<evidence type="ECO:0000256" key="1">
    <source>
        <dbReference type="PROSITE-ProRule" id="PRU00339"/>
    </source>
</evidence>
<dbReference type="PROSITE" id="PS50293">
    <property type="entry name" value="TPR_REGION"/>
    <property type="match status" value="1"/>
</dbReference>
<dbReference type="Proteomes" id="UP000006258">
    <property type="component" value="Unassembled WGS sequence"/>
</dbReference>
<accession>D7VTA7</accession>
<feature type="transmembrane region" description="Helical" evidence="3">
    <location>
        <begin position="319"/>
        <end position="339"/>
    </location>
</feature>
<reference evidence="4" key="1">
    <citation type="submission" date="2010-07" db="EMBL/GenBank/DDBJ databases">
        <authorList>
            <person name="Muzny D."/>
            <person name="Qin X."/>
            <person name="Buhay C."/>
            <person name="Dugan-Rocha S."/>
            <person name="Ding Y."/>
            <person name="Chen G."/>
            <person name="Hawes A."/>
            <person name="Holder M."/>
            <person name="Jhangiani S."/>
            <person name="Johnson A."/>
            <person name="Khan Z."/>
            <person name="Li Z."/>
            <person name="Liu W."/>
            <person name="Liu X."/>
            <person name="Perez L."/>
            <person name="Shen H."/>
            <person name="Wang Q."/>
            <person name="Watt J."/>
            <person name="Xi L."/>
            <person name="Xin Y."/>
            <person name="Zhou J."/>
            <person name="Deng J."/>
            <person name="Jiang H."/>
            <person name="Liu Y."/>
            <person name="Qu J."/>
            <person name="Song X.-Z."/>
            <person name="Zhang L."/>
            <person name="Villasana D."/>
            <person name="Johnson A."/>
            <person name="Liu J."/>
            <person name="Liyanage D."/>
            <person name="Lorensuhewa L."/>
            <person name="Robinson T."/>
            <person name="Song A."/>
            <person name="Song B.-B."/>
            <person name="Dinh H."/>
            <person name="Thornton R."/>
            <person name="Coyle M."/>
            <person name="Francisco L."/>
            <person name="Jackson L."/>
            <person name="Javaid M."/>
            <person name="Korchina V."/>
            <person name="Kovar C."/>
            <person name="Mata R."/>
            <person name="Mathew T."/>
            <person name="Ngo R."/>
            <person name="Nguyen L."/>
            <person name="Nguyen N."/>
            <person name="Okwuonu G."/>
            <person name="Ongeri F."/>
            <person name="Pham C."/>
            <person name="Simmons D."/>
            <person name="Wilczek-Boney K."/>
            <person name="Hale W."/>
            <person name="Jakkamsetti A."/>
            <person name="Pham P."/>
            <person name="Ruth R."/>
            <person name="San Lucas F."/>
            <person name="Warren J."/>
            <person name="Zhang J."/>
            <person name="Zhao Z."/>
            <person name="Zhou C."/>
            <person name="Zhu D."/>
            <person name="Lee S."/>
            <person name="Bess C."/>
            <person name="Blankenburg K."/>
            <person name="Forbes L."/>
            <person name="Fu Q."/>
            <person name="Gubbala S."/>
            <person name="Hirani K."/>
            <person name="Jayaseelan J.C."/>
            <person name="Lara F."/>
            <person name="Munidasa M."/>
            <person name="Palculict T."/>
            <person name="Patil S."/>
            <person name="Pu L.-L."/>
            <person name="Saada N."/>
            <person name="Tang L."/>
            <person name="Weissenberger G."/>
            <person name="Zhu Y."/>
            <person name="Hemphill L."/>
            <person name="Shang Y."/>
            <person name="Youmans B."/>
            <person name="Ayvaz T."/>
            <person name="Ross M."/>
            <person name="Santibanez J."/>
            <person name="Aqrawi P."/>
            <person name="Gross S."/>
            <person name="Joshi V."/>
            <person name="Fowler G."/>
            <person name="Nazareth L."/>
            <person name="Reid J."/>
            <person name="Worley K."/>
            <person name="Petrosino J."/>
            <person name="Highlander S."/>
            <person name="Gibbs R."/>
        </authorList>
    </citation>
    <scope>NUCLEOTIDE SEQUENCE [LARGE SCALE GENOMIC DNA]</scope>
    <source>
        <strain evidence="4">ATCC 33861</strain>
    </source>
</reference>
<dbReference type="AlphaFoldDB" id="D7VTA7"/>
<dbReference type="GO" id="GO:0003677">
    <property type="term" value="F:DNA binding"/>
    <property type="evidence" value="ECO:0007669"/>
    <property type="project" value="InterPro"/>
</dbReference>
<feature type="coiled-coil region" evidence="2">
    <location>
        <begin position="410"/>
        <end position="437"/>
    </location>
</feature>
<dbReference type="Gene3D" id="1.25.40.10">
    <property type="entry name" value="Tetratricopeptide repeat domain"/>
    <property type="match status" value="2"/>
</dbReference>
<gene>
    <name evidence="4" type="ORF">HMPREF0766_14211</name>
</gene>